<evidence type="ECO:0000313" key="1">
    <source>
        <dbReference type="Proteomes" id="UP000095286"/>
    </source>
</evidence>
<dbReference type="Proteomes" id="UP000095286">
    <property type="component" value="Unplaced"/>
</dbReference>
<name>A0AC35UAE1_9BILA</name>
<dbReference type="WBParaSite" id="RSKR_0000952400.1">
    <property type="protein sequence ID" value="RSKR_0000952400.1"/>
    <property type="gene ID" value="RSKR_0000952400"/>
</dbReference>
<accession>A0AC35UAE1</accession>
<evidence type="ECO:0000313" key="2">
    <source>
        <dbReference type="WBParaSite" id="RSKR_0000952400.1"/>
    </source>
</evidence>
<proteinExistence type="predicted"/>
<organism evidence="1 2">
    <name type="scientific">Rhabditophanes sp. KR3021</name>
    <dbReference type="NCBI Taxonomy" id="114890"/>
    <lineage>
        <taxon>Eukaryota</taxon>
        <taxon>Metazoa</taxon>
        <taxon>Ecdysozoa</taxon>
        <taxon>Nematoda</taxon>
        <taxon>Chromadorea</taxon>
        <taxon>Rhabditida</taxon>
        <taxon>Tylenchina</taxon>
        <taxon>Panagrolaimomorpha</taxon>
        <taxon>Strongyloidoidea</taxon>
        <taxon>Alloionematidae</taxon>
        <taxon>Rhabditophanes</taxon>
    </lineage>
</organism>
<sequence length="343" mass="38963">MSGSNTDKLTYYREIFLWNLEKNSTRVSTLQLAKDTLDYLRKVVNLGEYENIEDAVKLLRKEGSIIYGFNKNEYVIRNMVLSVIKMMREQWHRFKLGPEAILNPYESLNKLWSEGDNNDKQINPEKLKEETDSLIDELREEMKLCSKNMSKQTINHILKTDTVITFKLNTANTLKAFLQAARKVHPNLNIIQVSDTEEIGSFENETISSCDVPDAMGKATRVVISCAAVLADGSCIAQSGTLSLCLAAKRHSVPVLVLCVPYKLTPRFMQKSENFQIECNPMLAMEIKNLEAFENINVSSSIFDLIPADLISLYITPTSTVKSVHVSRLMGEYYHPEDLYGQD</sequence>
<protein>
    <submittedName>
        <fullName evidence="2">Translation initiation factor eIF-2B subunit beta</fullName>
    </submittedName>
</protein>
<reference evidence="2" key="1">
    <citation type="submission" date="2016-11" db="UniProtKB">
        <authorList>
            <consortium name="WormBaseParasite"/>
        </authorList>
    </citation>
    <scope>IDENTIFICATION</scope>
    <source>
        <strain evidence="2">KR3021</strain>
    </source>
</reference>